<organism evidence="4 5">
    <name type="scientific">Papilio xuthus</name>
    <name type="common">Asian swallowtail butterfly</name>
    <dbReference type="NCBI Taxonomy" id="66420"/>
    <lineage>
        <taxon>Eukaryota</taxon>
        <taxon>Metazoa</taxon>
        <taxon>Ecdysozoa</taxon>
        <taxon>Arthropoda</taxon>
        <taxon>Hexapoda</taxon>
        <taxon>Insecta</taxon>
        <taxon>Pterygota</taxon>
        <taxon>Neoptera</taxon>
        <taxon>Endopterygota</taxon>
        <taxon>Lepidoptera</taxon>
        <taxon>Glossata</taxon>
        <taxon>Ditrysia</taxon>
        <taxon>Papilionoidea</taxon>
        <taxon>Papilionidae</taxon>
        <taxon>Papilioninae</taxon>
        <taxon>Papilio</taxon>
    </lineage>
</organism>
<keyword evidence="2" id="KW-1133">Transmembrane helix</keyword>
<evidence type="ECO:0000256" key="2">
    <source>
        <dbReference type="SAM" id="Phobius"/>
    </source>
</evidence>
<dbReference type="Pfam" id="PF04707">
    <property type="entry name" value="PRELI"/>
    <property type="match status" value="1"/>
</dbReference>
<feature type="compositionally biased region" description="Polar residues" evidence="1">
    <location>
        <begin position="234"/>
        <end position="253"/>
    </location>
</feature>
<dbReference type="STRING" id="66420.A0A194PS38"/>
<evidence type="ECO:0000259" key="3">
    <source>
        <dbReference type="PROSITE" id="PS50904"/>
    </source>
</evidence>
<keyword evidence="2" id="KW-0812">Transmembrane</keyword>
<feature type="region of interest" description="Disordered" evidence="1">
    <location>
        <begin position="220"/>
        <end position="311"/>
    </location>
</feature>
<dbReference type="GO" id="GO:0005758">
    <property type="term" value="C:mitochondrial intermembrane space"/>
    <property type="evidence" value="ECO:0007669"/>
    <property type="project" value="InterPro"/>
</dbReference>
<name>A0A194PS38_PAPXU</name>
<proteinExistence type="predicted"/>
<dbReference type="PANTHER" id="PTHR11158">
    <property type="entry name" value="MSF1/PX19 RELATED"/>
    <property type="match status" value="1"/>
</dbReference>
<keyword evidence="5" id="KW-1185">Reference proteome</keyword>
<evidence type="ECO:0000256" key="1">
    <source>
        <dbReference type="SAM" id="MobiDB-lite"/>
    </source>
</evidence>
<dbReference type="Proteomes" id="UP000053268">
    <property type="component" value="Unassembled WGS sequence"/>
</dbReference>
<dbReference type="PROSITE" id="PS50904">
    <property type="entry name" value="PRELI_MSF1"/>
    <property type="match status" value="1"/>
</dbReference>
<dbReference type="InterPro" id="IPR006797">
    <property type="entry name" value="PRELI/MSF1_dom"/>
</dbReference>
<reference evidence="4 5" key="1">
    <citation type="journal article" date="2015" name="Nat. Commun.">
        <title>Outbred genome sequencing and CRISPR/Cas9 gene editing in butterflies.</title>
        <authorList>
            <person name="Li X."/>
            <person name="Fan D."/>
            <person name="Zhang W."/>
            <person name="Liu G."/>
            <person name="Zhang L."/>
            <person name="Zhao L."/>
            <person name="Fang X."/>
            <person name="Chen L."/>
            <person name="Dong Y."/>
            <person name="Chen Y."/>
            <person name="Ding Y."/>
            <person name="Zhao R."/>
            <person name="Feng M."/>
            <person name="Zhu Y."/>
            <person name="Feng Y."/>
            <person name="Jiang X."/>
            <person name="Zhu D."/>
            <person name="Xiang H."/>
            <person name="Feng X."/>
            <person name="Li S."/>
            <person name="Wang J."/>
            <person name="Zhang G."/>
            <person name="Kronforst M.R."/>
            <person name="Wang W."/>
        </authorList>
    </citation>
    <scope>NUCLEOTIDE SEQUENCE [LARGE SCALE GENOMIC DNA]</scope>
    <source>
        <strain evidence="4">Ya'a_city_454_Px</strain>
        <tissue evidence="4">Whole body</tissue>
    </source>
</reference>
<evidence type="ECO:0000313" key="4">
    <source>
        <dbReference type="EMBL" id="KPI95778.1"/>
    </source>
</evidence>
<dbReference type="EMBL" id="KQ459595">
    <property type="protein sequence ID" value="KPI95778.1"/>
    <property type="molecule type" value="Genomic_DNA"/>
</dbReference>
<accession>A0A194PS38</accession>
<keyword evidence="2" id="KW-0472">Membrane</keyword>
<gene>
    <name evidence="4" type="ORF">RR46_11491</name>
</gene>
<dbReference type="InterPro" id="IPR037365">
    <property type="entry name" value="Slowmo/Ups"/>
</dbReference>
<sequence>MLLPVCRKYVDFFPLPKGDLVNTALPDILDTSDIRYYHAYERRFPHCPQIPVVIDCSITDDSWSSDDSQRYTTRRCQLNVDAPYLLKKMIGVDYIYFIQKNHLDLRNRVLEIEATNETFAARIGVLEKCRYYVHPENPEWTCFEQSALLDVKNFFGLENTVEKIAMKQYASNIAKGKELIESFMREVFAEGVTELQPWTAGQPAHNRELRRIVSRGAEPLSPLPVQDLSKHSLPGTSHLVQQSASKLSSQRSGRNLKSRSKSATKLGKDSVQDVSNLRLRSKSSSHRKLDPSNATSEVELDRREDTKASSSRLRFMPEKIKTSKVKSLLSLGSGHRMETKRVTLNEPYLSPADSEASLKLTELKACHCELGTRAALGQFLYQNCLAALAVFLVVLILLLSLPMSLNYRDTPANG</sequence>
<protein>
    <submittedName>
        <fullName evidence="4">Protein real-time</fullName>
    </submittedName>
</protein>
<evidence type="ECO:0000313" key="5">
    <source>
        <dbReference type="Proteomes" id="UP000053268"/>
    </source>
</evidence>
<dbReference type="AlphaFoldDB" id="A0A194PS38"/>
<feature type="domain" description="PRELI/MSF1" evidence="3">
    <location>
        <begin position="18"/>
        <end position="192"/>
    </location>
</feature>
<feature type="transmembrane region" description="Helical" evidence="2">
    <location>
        <begin position="379"/>
        <end position="401"/>
    </location>
</feature>